<comment type="caution">
    <text evidence="1">The sequence shown here is derived from an EMBL/GenBank/DDBJ whole genome shotgun (WGS) entry which is preliminary data.</text>
</comment>
<proteinExistence type="predicted"/>
<dbReference type="Proteomes" id="UP000285655">
    <property type="component" value="Unassembled WGS sequence"/>
</dbReference>
<organism evidence="1 2">
    <name type="scientific">candidate division WS5 bacterium</name>
    <dbReference type="NCBI Taxonomy" id="2093353"/>
    <lineage>
        <taxon>Bacteria</taxon>
        <taxon>candidate division WS5</taxon>
    </lineage>
</organism>
<dbReference type="EMBL" id="QZJW01000008">
    <property type="protein sequence ID" value="RJO61861.1"/>
    <property type="molecule type" value="Genomic_DNA"/>
</dbReference>
<dbReference type="AlphaFoldDB" id="A0A419DFF7"/>
<sequence length="86" mass="9651">MPYDNPRKERPEATRAKKLLAKGDLPALKEVRTMLQQKVVDPDEIGLGPPTENNEKIRRMLEIMGKPATSTRKFAKIADEGCGSHH</sequence>
<accession>A0A419DFF7</accession>
<reference evidence="1 2" key="1">
    <citation type="journal article" date="2017" name="ISME J.">
        <title>Energy and carbon metabolisms in a deep terrestrial subsurface fluid microbial community.</title>
        <authorList>
            <person name="Momper L."/>
            <person name="Jungbluth S.P."/>
            <person name="Lee M.D."/>
            <person name="Amend J.P."/>
        </authorList>
    </citation>
    <scope>NUCLEOTIDE SEQUENCE [LARGE SCALE GENOMIC DNA]</scope>
    <source>
        <strain evidence="1">SURF_29</strain>
    </source>
</reference>
<protein>
    <submittedName>
        <fullName evidence="1">Uncharacterized protein</fullName>
    </submittedName>
</protein>
<evidence type="ECO:0000313" key="1">
    <source>
        <dbReference type="EMBL" id="RJO61861.1"/>
    </source>
</evidence>
<evidence type="ECO:0000313" key="2">
    <source>
        <dbReference type="Proteomes" id="UP000285655"/>
    </source>
</evidence>
<gene>
    <name evidence="1" type="ORF">C4544_01570</name>
</gene>
<name>A0A419DFF7_9BACT</name>